<evidence type="ECO:0000259" key="2">
    <source>
        <dbReference type="Pfam" id="PF00668"/>
    </source>
</evidence>
<dbReference type="GO" id="GO:0044550">
    <property type="term" value="P:secondary metabolite biosynthetic process"/>
    <property type="evidence" value="ECO:0007669"/>
    <property type="project" value="TreeGrafter"/>
</dbReference>
<dbReference type="GO" id="GO:0003824">
    <property type="term" value="F:catalytic activity"/>
    <property type="evidence" value="ECO:0007669"/>
    <property type="project" value="InterPro"/>
</dbReference>
<dbReference type="Pfam" id="PF00668">
    <property type="entry name" value="Condensation"/>
    <property type="match status" value="1"/>
</dbReference>
<dbReference type="GO" id="GO:0043041">
    <property type="term" value="P:amino acid activation for nonribosomal peptide biosynthetic process"/>
    <property type="evidence" value="ECO:0007669"/>
    <property type="project" value="TreeGrafter"/>
</dbReference>
<reference evidence="3 4" key="1">
    <citation type="journal article" date="2014" name="Nature">
        <title>An environmental bacterial taxon with a large and distinct metabolic repertoire.</title>
        <authorList>
            <person name="Wilson M.C."/>
            <person name="Mori T."/>
            <person name="Ruckert C."/>
            <person name="Uria A.R."/>
            <person name="Helf M.J."/>
            <person name="Takada K."/>
            <person name="Gernert C."/>
            <person name="Steffens U.A."/>
            <person name="Heycke N."/>
            <person name="Schmitt S."/>
            <person name="Rinke C."/>
            <person name="Helfrich E.J."/>
            <person name="Brachmann A.O."/>
            <person name="Gurgui C."/>
            <person name="Wakimoto T."/>
            <person name="Kracht M."/>
            <person name="Crusemann M."/>
            <person name="Hentschel U."/>
            <person name="Abe I."/>
            <person name="Matsunaga S."/>
            <person name="Kalinowski J."/>
            <person name="Takeyama H."/>
            <person name="Piel J."/>
        </authorList>
    </citation>
    <scope>NUCLEOTIDE SEQUENCE [LARGE SCALE GENOMIC DNA]</scope>
    <source>
        <strain evidence="4">TSY2</strain>
    </source>
</reference>
<evidence type="ECO:0000313" key="4">
    <source>
        <dbReference type="Proteomes" id="UP000019140"/>
    </source>
</evidence>
<sequence length="480" mass="54077">MDVTRLLGPLDVAALSRSLTEITRRHDILRTTFTEAEGEVLQVAGPAVAMPLPVADLQALPAHRREAQIHEAAREDVRRAFDLTRGPLFRARLLRLEAETHVLIVTIHHIVFDDWSHHVFWRELATLYQAFSLGKASPLPELSIQYADAALWQRQRLEGEAGAKQLNYWSGQLAGAVPQEILADHPRPAVRTFRGARHRLVLSPELTQELRTLSQNQQVTLFMTLLAGLQVLLYRYTGQRDILVGSLMANRDQVEIENLIGFWVNTLVLRTDLSGNPRFDELLSRVRETATAAYRHSDLPFEKLLEELRPARDLSRNPLFQVLFVLHNLPQQTPEIPGLTLCPLEIDDGSARFDIALDLWPSVGGLEGWLEYNSDLFEAAAITRLGRHLLTLLEGVVKAPDQPLSALPLLTASERHQLLAEWCAGEVAIPPDRCLHRVFESQVVQTPDAIAVIEADCHLTYRELNRRANQVAHYLRAQGV</sequence>
<comment type="caution">
    <text evidence="3">The sequence shown here is derived from an EMBL/GenBank/DDBJ whole genome shotgun (WGS) entry which is preliminary data.</text>
</comment>
<name>W4LIC3_9BACT</name>
<dbReference type="Gene3D" id="3.30.559.30">
    <property type="entry name" value="Nonribosomal peptide synthetase, condensation domain"/>
    <property type="match status" value="1"/>
</dbReference>
<dbReference type="InterPro" id="IPR001242">
    <property type="entry name" value="Condensation_dom"/>
</dbReference>
<dbReference type="InterPro" id="IPR042099">
    <property type="entry name" value="ANL_N_sf"/>
</dbReference>
<protein>
    <submittedName>
        <fullName evidence="3">Uncharacterized protein</fullName>
    </submittedName>
</protein>
<dbReference type="PANTHER" id="PTHR45527:SF1">
    <property type="entry name" value="FATTY ACID SYNTHASE"/>
    <property type="match status" value="1"/>
</dbReference>
<feature type="domain" description="Condensation" evidence="2">
    <location>
        <begin position="5"/>
        <end position="419"/>
    </location>
</feature>
<dbReference type="SUPFAM" id="SSF56801">
    <property type="entry name" value="Acetyl-CoA synthetase-like"/>
    <property type="match status" value="1"/>
</dbReference>
<dbReference type="SUPFAM" id="SSF52777">
    <property type="entry name" value="CoA-dependent acyltransferases"/>
    <property type="match status" value="2"/>
</dbReference>
<accession>W4LIC3</accession>
<dbReference type="EMBL" id="AZHX01002058">
    <property type="protein sequence ID" value="ETW97460.1"/>
    <property type="molecule type" value="Genomic_DNA"/>
</dbReference>
<organism evidence="3 4">
    <name type="scientific">Candidatus Entotheonella gemina</name>
    <dbReference type="NCBI Taxonomy" id="1429439"/>
    <lineage>
        <taxon>Bacteria</taxon>
        <taxon>Pseudomonadati</taxon>
        <taxon>Nitrospinota/Tectimicrobiota group</taxon>
        <taxon>Candidatus Tectimicrobiota</taxon>
        <taxon>Candidatus Entotheonellia</taxon>
        <taxon>Candidatus Entotheonellales</taxon>
        <taxon>Candidatus Entotheonellaceae</taxon>
        <taxon>Candidatus Entotheonella</taxon>
    </lineage>
</organism>
<feature type="domain" description="AMP-dependent synthetase/ligase" evidence="1">
    <location>
        <begin position="439"/>
        <end position="480"/>
    </location>
</feature>
<dbReference type="CDD" id="cd19531">
    <property type="entry name" value="LCL_NRPS-like"/>
    <property type="match status" value="1"/>
</dbReference>
<evidence type="ECO:0000259" key="1">
    <source>
        <dbReference type="Pfam" id="PF00501"/>
    </source>
</evidence>
<dbReference type="Gene3D" id="3.30.559.10">
    <property type="entry name" value="Chloramphenicol acetyltransferase-like domain"/>
    <property type="match status" value="1"/>
</dbReference>
<evidence type="ECO:0000313" key="3">
    <source>
        <dbReference type="EMBL" id="ETW97460.1"/>
    </source>
</evidence>
<proteinExistence type="predicted"/>
<dbReference type="GO" id="GO:0031177">
    <property type="term" value="F:phosphopantetheine binding"/>
    <property type="evidence" value="ECO:0007669"/>
    <property type="project" value="TreeGrafter"/>
</dbReference>
<dbReference type="InterPro" id="IPR000873">
    <property type="entry name" value="AMP-dep_synth/lig_dom"/>
</dbReference>
<dbReference type="HOGENOM" id="CLU_000022_2_9_7"/>
<dbReference type="GO" id="GO:0005829">
    <property type="term" value="C:cytosol"/>
    <property type="evidence" value="ECO:0007669"/>
    <property type="project" value="TreeGrafter"/>
</dbReference>
<keyword evidence="4" id="KW-1185">Reference proteome</keyword>
<gene>
    <name evidence="3" type="ORF">ETSY2_44590</name>
</gene>
<dbReference type="AlphaFoldDB" id="W4LIC3"/>
<dbReference type="PANTHER" id="PTHR45527">
    <property type="entry name" value="NONRIBOSOMAL PEPTIDE SYNTHETASE"/>
    <property type="match status" value="1"/>
</dbReference>
<dbReference type="Gene3D" id="3.40.50.12780">
    <property type="entry name" value="N-terminal domain of ligase-like"/>
    <property type="match status" value="1"/>
</dbReference>
<dbReference type="Proteomes" id="UP000019140">
    <property type="component" value="Unassembled WGS sequence"/>
</dbReference>
<feature type="non-terminal residue" evidence="3">
    <location>
        <position position="480"/>
    </location>
</feature>
<dbReference type="InterPro" id="IPR023213">
    <property type="entry name" value="CAT-like_dom_sf"/>
</dbReference>
<dbReference type="Pfam" id="PF00501">
    <property type="entry name" value="AMP-binding"/>
    <property type="match status" value="1"/>
</dbReference>